<protein>
    <submittedName>
        <fullName evidence="2">Uncharacterized protein</fullName>
    </submittedName>
</protein>
<gene>
    <name evidence="2" type="ORF">SLAV_34405</name>
</gene>
<organism evidence="2 3">
    <name type="scientific">Streptomyces lavendulae subsp. lavendulae</name>
    <dbReference type="NCBI Taxonomy" id="58340"/>
    <lineage>
        <taxon>Bacteria</taxon>
        <taxon>Bacillati</taxon>
        <taxon>Actinomycetota</taxon>
        <taxon>Actinomycetes</taxon>
        <taxon>Kitasatosporales</taxon>
        <taxon>Streptomycetaceae</taxon>
        <taxon>Streptomyces</taxon>
    </lineage>
</organism>
<name>A0A2K8PPH4_STRLA</name>
<feature type="compositionally biased region" description="Basic and acidic residues" evidence="1">
    <location>
        <begin position="20"/>
        <end position="33"/>
    </location>
</feature>
<feature type="compositionally biased region" description="Basic and acidic residues" evidence="1">
    <location>
        <begin position="306"/>
        <end position="320"/>
    </location>
</feature>
<reference evidence="2 3" key="1">
    <citation type="submission" date="2017-11" db="EMBL/GenBank/DDBJ databases">
        <title>Complete genome sequence of Streptomyces lavendulae subsp. lavendulae CCM 3239 (formerly 'Streptomyces aureofaciens CCM 3239'), the producer of the angucycline-type antibiotic auricin.</title>
        <authorList>
            <person name="Busche T."/>
            <person name="Novakova R."/>
            <person name="Al'Dilaimi A."/>
            <person name="Homerova D."/>
            <person name="Feckova L."/>
            <person name="Rezuchova B."/>
            <person name="Mingyar E."/>
            <person name="Csolleiova D."/>
            <person name="Bekeova C."/>
            <person name="Winkler A."/>
            <person name="Sevcikova B."/>
            <person name="Kalinowski J."/>
            <person name="Kormanec J."/>
            <person name="Ruckert C."/>
        </authorList>
    </citation>
    <scope>NUCLEOTIDE SEQUENCE [LARGE SCALE GENOMIC DNA]</scope>
    <source>
        <strain evidence="2 3">CCM 3239</strain>
    </source>
</reference>
<accession>A0A2K8PPH4</accession>
<dbReference type="Proteomes" id="UP000231791">
    <property type="component" value="Chromosome"/>
</dbReference>
<feature type="region of interest" description="Disordered" evidence="1">
    <location>
        <begin position="14"/>
        <end position="34"/>
    </location>
</feature>
<evidence type="ECO:0000256" key="1">
    <source>
        <dbReference type="SAM" id="MobiDB-lite"/>
    </source>
</evidence>
<dbReference type="EMBL" id="CP024985">
    <property type="protein sequence ID" value="ATZ28652.1"/>
    <property type="molecule type" value="Genomic_DNA"/>
</dbReference>
<keyword evidence="3" id="KW-1185">Reference proteome</keyword>
<proteinExistence type="predicted"/>
<evidence type="ECO:0000313" key="3">
    <source>
        <dbReference type="Proteomes" id="UP000231791"/>
    </source>
</evidence>
<dbReference type="AlphaFoldDB" id="A0A2K8PPH4"/>
<evidence type="ECO:0000313" key="2">
    <source>
        <dbReference type="EMBL" id="ATZ28652.1"/>
    </source>
</evidence>
<feature type="region of interest" description="Disordered" evidence="1">
    <location>
        <begin position="296"/>
        <end position="324"/>
    </location>
</feature>
<sequence length="537" mass="55146">MLVEVAEAGALPAAEGVVGDGHRDGDVDADHAGVDPPGELAGGVPVPGEDRHAVAVRVLARQAQRLLEVGGADHRQDGAEDLFPVHAHLRGDAVEEGGSGEETVLVPGEGEVAPVDDEFGPFVDADVHVAADPVEGVPADQRSEVGLGVVGPADPQRADAVLEGGHQAVRRLLAHGHGHGDRHAAFARRAVARADQGVDGLVEVRVGHHDHVVLGPAEALGALAVRGRRGVDVRGDRRRADEAERLDAGVFEEGVDGLLPAVDDVQDARRQPGLQEQLRETQRYGRIALGRLEDDGVSAGQSRCGLPERNHGREVERGDAGDDAEGAAQGVHVDAGAGVVGELALEEVRDPGGELDDLQAALEIAVGVGDGLAVLGRQQPGQGIPFAFDELEEAHQDAGAPLGVPLAPVGLRLLGVGDGGLGVGAPGQRNAGLDGAGVGVVHVGEEPGRAGGVLSADEMGEFTDHGCLLSSGEIRGMAGPARGRARWGAPRGGPWDYERARPVCARSAGSPGSWVQTGAMRVCSILVDNTEHPRPVS</sequence>
<dbReference type="KEGG" id="slx:SLAV_34405"/>